<dbReference type="GO" id="GO:0016491">
    <property type="term" value="F:oxidoreductase activity"/>
    <property type="evidence" value="ECO:0007669"/>
    <property type="project" value="InterPro"/>
</dbReference>
<dbReference type="RefSeq" id="WP_121205612.1">
    <property type="nucleotide sequence ID" value="NZ_RBZP01000018.1"/>
</dbReference>
<feature type="domain" description="Rubrerythrin diiron-binding" evidence="1">
    <location>
        <begin position="98"/>
        <end position="150"/>
    </location>
</feature>
<evidence type="ECO:0000313" key="3">
    <source>
        <dbReference type="Proteomes" id="UP000269301"/>
    </source>
</evidence>
<dbReference type="CDD" id="cd01048">
    <property type="entry name" value="Ferritin_like_AB2"/>
    <property type="match status" value="1"/>
</dbReference>
<feature type="domain" description="Rubrerythrin diiron-binding" evidence="1">
    <location>
        <begin position="25"/>
        <end position="82"/>
    </location>
</feature>
<dbReference type="Gene3D" id="1.20.5.420">
    <property type="entry name" value="Immunoglobulin FC, subunit C"/>
    <property type="match status" value="1"/>
</dbReference>
<dbReference type="Gene3D" id="1.20.1260.10">
    <property type="match status" value="2"/>
</dbReference>
<dbReference type="Pfam" id="PF02915">
    <property type="entry name" value="Rubrerythrin"/>
    <property type="match status" value="2"/>
</dbReference>
<reference evidence="2 3" key="1">
    <citation type="journal article" date="2016" name="Int. J. Syst. Evol. Microbiol.">
        <title>Oceanobacillus halophilus sp. nov., a novel moderately halophilic bacterium from a hypersaline lake.</title>
        <authorList>
            <person name="Amoozegar M.A."/>
            <person name="Bagheri M."/>
            <person name="Makhdoumi A."/>
            <person name="Nikou M.M."/>
            <person name="Fazeli S.A.S."/>
            <person name="Schumann P."/>
            <person name="Sproer C."/>
            <person name="Sanchez-Porro C."/>
            <person name="Ventosa A."/>
        </authorList>
    </citation>
    <scope>NUCLEOTIDE SEQUENCE [LARGE SCALE GENOMIC DNA]</scope>
    <source>
        <strain evidence="2 3">DSM 23996</strain>
    </source>
</reference>
<name>A0A494ZVN5_9BACI</name>
<dbReference type="Proteomes" id="UP000269301">
    <property type="component" value="Unassembled WGS sequence"/>
</dbReference>
<dbReference type="InterPro" id="IPR012347">
    <property type="entry name" value="Ferritin-like"/>
</dbReference>
<protein>
    <submittedName>
        <fullName evidence="2">DUF2202 domain-containing protein</fullName>
    </submittedName>
</protein>
<sequence length="301" mass="34789">MYLRNFGSNFTTPEIYQLNNEIISNLEKAINGEYSAIHCYEKLAQIAPTEEVKMQILEIREDERRHLSAFITTFTNITGQQPSPQLTEDCKETYREGLVTSFIDEQENVDFYLDMADKIQDPMIKEMFKRAAADEQNHAGWFSYFLMTNEKATITRQNAGNFGAKGALNATSLHLVQMLTYALQDEFLAQSRYNDILLNFGYIRTFARIQEAELRHIRLLLPLFDRYQVEVPEDNSKEFITTPATVKEAYAIGVEGEIENIDMYNKFMSLEIPADVRAVFTQLRDASLNHLTAFERGLQRK</sequence>
<dbReference type="InterPro" id="IPR019243">
    <property type="entry name" value="DUF2202"/>
</dbReference>
<accession>A0A494ZVN5</accession>
<organism evidence="2 3">
    <name type="scientific">Oceanobacillus halophilus</name>
    <dbReference type="NCBI Taxonomy" id="930130"/>
    <lineage>
        <taxon>Bacteria</taxon>
        <taxon>Bacillati</taxon>
        <taxon>Bacillota</taxon>
        <taxon>Bacilli</taxon>
        <taxon>Bacillales</taxon>
        <taxon>Bacillaceae</taxon>
        <taxon>Oceanobacillus</taxon>
    </lineage>
</organism>
<dbReference type="OrthoDB" id="573482at2"/>
<evidence type="ECO:0000313" key="2">
    <source>
        <dbReference type="EMBL" id="RKQ30412.1"/>
    </source>
</evidence>
<gene>
    <name evidence="2" type="ORF">D8M06_16020</name>
</gene>
<dbReference type="AlphaFoldDB" id="A0A494ZVN5"/>
<comment type="caution">
    <text evidence="2">The sequence shown here is derived from an EMBL/GenBank/DDBJ whole genome shotgun (WGS) entry which is preliminary data.</text>
</comment>
<dbReference type="EMBL" id="RBZP01000018">
    <property type="protein sequence ID" value="RKQ30412.1"/>
    <property type="molecule type" value="Genomic_DNA"/>
</dbReference>
<dbReference type="CDD" id="cd00657">
    <property type="entry name" value="Ferritin_like"/>
    <property type="match status" value="1"/>
</dbReference>
<evidence type="ECO:0000259" key="1">
    <source>
        <dbReference type="Pfam" id="PF02915"/>
    </source>
</evidence>
<dbReference type="InterPro" id="IPR009078">
    <property type="entry name" value="Ferritin-like_SF"/>
</dbReference>
<dbReference type="GO" id="GO:0046872">
    <property type="term" value="F:metal ion binding"/>
    <property type="evidence" value="ECO:0007669"/>
    <property type="project" value="InterPro"/>
</dbReference>
<dbReference type="InterPro" id="IPR003251">
    <property type="entry name" value="Rr_diiron-bd_dom"/>
</dbReference>
<dbReference type="SUPFAM" id="SSF47240">
    <property type="entry name" value="Ferritin-like"/>
    <property type="match status" value="2"/>
</dbReference>
<keyword evidence="3" id="KW-1185">Reference proteome</keyword>
<proteinExistence type="predicted"/>